<feature type="domain" description="C3H1-type" evidence="6">
    <location>
        <begin position="195"/>
        <end position="223"/>
    </location>
</feature>
<dbReference type="PANTHER" id="PTHR13309:SF0">
    <property type="entry name" value="FMR1-INTERACTING PROTEIN NUFIP1"/>
    <property type="match status" value="1"/>
</dbReference>
<dbReference type="InterPro" id="IPR036855">
    <property type="entry name" value="Znf_CCCH_sf"/>
</dbReference>
<keyword evidence="2 4" id="KW-0863">Zinc-finger</keyword>
<evidence type="ECO:0000313" key="7">
    <source>
        <dbReference type="EMBL" id="RKP31790.1"/>
    </source>
</evidence>
<feature type="compositionally biased region" description="Low complexity" evidence="5">
    <location>
        <begin position="185"/>
        <end position="194"/>
    </location>
</feature>
<dbReference type="GO" id="GO:0000492">
    <property type="term" value="P:box C/D snoRNP assembly"/>
    <property type="evidence" value="ECO:0007669"/>
    <property type="project" value="TreeGrafter"/>
</dbReference>
<feature type="region of interest" description="Disordered" evidence="5">
    <location>
        <begin position="54"/>
        <end position="81"/>
    </location>
</feature>
<evidence type="ECO:0000259" key="6">
    <source>
        <dbReference type="PROSITE" id="PS50103"/>
    </source>
</evidence>
<dbReference type="GO" id="GO:0005634">
    <property type="term" value="C:nucleus"/>
    <property type="evidence" value="ECO:0007669"/>
    <property type="project" value="TreeGrafter"/>
</dbReference>
<sequence length="287" mass="31919">MKRAAYSLAGPEKWLRTLAPVPDWLDLPFHLPNTVPELHPVSLDTHPVKNSAVVQSDGDRSELIDSSKSSTNSQLSDSSENCTLGSLAIPVHATKSTRNIDPPHNKDGNLNTSTRNKSSDSKNGVPNLSKASEEESSKQIGEPIFIEGTTILLQTEEDIAKWIEERRRNWPTRKNVAAKAERQQQEQPQPSSVVNTKKPVCRCFAKTGRCRFGKMCKNSHESAGDPNTKIINGIAVKVPQRYKNKASGGTLFKNLVQRDLFEHQNDVIIDFIQYLLSNSLLDRNVTP</sequence>
<feature type="region of interest" description="Disordered" evidence="5">
    <location>
        <begin position="173"/>
        <end position="194"/>
    </location>
</feature>
<keyword evidence="8" id="KW-1185">Reference proteome</keyword>
<keyword evidence="3 4" id="KW-0862">Zinc</keyword>
<dbReference type="Pfam" id="PF10453">
    <property type="entry name" value="NUFIP1"/>
    <property type="match status" value="1"/>
</dbReference>
<proteinExistence type="predicted"/>
<dbReference type="SUPFAM" id="SSF90229">
    <property type="entry name" value="CCCH zinc finger"/>
    <property type="match status" value="1"/>
</dbReference>
<dbReference type="InterPro" id="IPR039136">
    <property type="entry name" value="NUFIP1-like"/>
</dbReference>
<dbReference type="AlphaFoldDB" id="A0A4P9ZID1"/>
<evidence type="ECO:0000313" key="8">
    <source>
        <dbReference type="Proteomes" id="UP000268321"/>
    </source>
</evidence>
<organism evidence="7 8">
    <name type="scientific">Metschnikowia bicuspidata</name>
    <dbReference type="NCBI Taxonomy" id="27322"/>
    <lineage>
        <taxon>Eukaryota</taxon>
        <taxon>Fungi</taxon>
        <taxon>Dikarya</taxon>
        <taxon>Ascomycota</taxon>
        <taxon>Saccharomycotina</taxon>
        <taxon>Pichiomycetes</taxon>
        <taxon>Metschnikowiaceae</taxon>
        <taxon>Metschnikowia</taxon>
    </lineage>
</organism>
<dbReference type="InterPro" id="IPR000571">
    <property type="entry name" value="Znf_CCCH"/>
</dbReference>
<dbReference type="GO" id="GO:0003723">
    <property type="term" value="F:RNA binding"/>
    <property type="evidence" value="ECO:0007669"/>
    <property type="project" value="InterPro"/>
</dbReference>
<dbReference type="SMART" id="SM00356">
    <property type="entry name" value="ZnF_C3H1"/>
    <property type="match status" value="1"/>
</dbReference>
<reference evidence="8" key="1">
    <citation type="journal article" date="2018" name="Nat. Microbiol.">
        <title>Leveraging single-cell genomics to expand the fungal tree of life.</title>
        <authorList>
            <person name="Ahrendt S.R."/>
            <person name="Quandt C.A."/>
            <person name="Ciobanu D."/>
            <person name="Clum A."/>
            <person name="Salamov A."/>
            <person name="Andreopoulos B."/>
            <person name="Cheng J.F."/>
            <person name="Woyke T."/>
            <person name="Pelin A."/>
            <person name="Henrissat B."/>
            <person name="Reynolds N.K."/>
            <person name="Benny G.L."/>
            <person name="Smith M.E."/>
            <person name="James T.Y."/>
            <person name="Grigoriev I.V."/>
        </authorList>
    </citation>
    <scope>NUCLEOTIDE SEQUENCE [LARGE SCALE GENOMIC DNA]</scope>
    <source>
        <strain evidence="8">Baker2002</strain>
    </source>
</reference>
<dbReference type="Proteomes" id="UP000268321">
    <property type="component" value="Unassembled WGS sequence"/>
</dbReference>
<evidence type="ECO:0000256" key="2">
    <source>
        <dbReference type="ARBA" id="ARBA00022771"/>
    </source>
</evidence>
<evidence type="ECO:0000256" key="3">
    <source>
        <dbReference type="ARBA" id="ARBA00022833"/>
    </source>
</evidence>
<dbReference type="Gene3D" id="4.10.1000.10">
    <property type="entry name" value="Zinc finger, CCCH-type"/>
    <property type="match status" value="1"/>
</dbReference>
<protein>
    <recommendedName>
        <fullName evidence="6">C3H1-type domain-containing protein</fullName>
    </recommendedName>
</protein>
<feature type="compositionally biased region" description="Polar residues" evidence="5">
    <location>
        <begin position="66"/>
        <end position="81"/>
    </location>
</feature>
<feature type="region of interest" description="Disordered" evidence="5">
    <location>
        <begin position="93"/>
        <end position="141"/>
    </location>
</feature>
<evidence type="ECO:0000256" key="1">
    <source>
        <dbReference type="ARBA" id="ARBA00022723"/>
    </source>
</evidence>
<name>A0A4P9ZID1_9ASCO</name>
<dbReference type="GO" id="GO:0008270">
    <property type="term" value="F:zinc ion binding"/>
    <property type="evidence" value="ECO:0007669"/>
    <property type="project" value="UniProtKB-KW"/>
</dbReference>
<feature type="compositionally biased region" description="Polar residues" evidence="5">
    <location>
        <begin position="108"/>
        <end position="130"/>
    </location>
</feature>
<dbReference type="PROSITE" id="PS50103">
    <property type="entry name" value="ZF_C3H1"/>
    <property type="match status" value="1"/>
</dbReference>
<feature type="zinc finger region" description="C3H1-type" evidence="4">
    <location>
        <begin position="195"/>
        <end position="223"/>
    </location>
</feature>
<gene>
    <name evidence="7" type="ORF">METBISCDRAFT_22064</name>
</gene>
<keyword evidence="1 4" id="KW-0479">Metal-binding</keyword>
<dbReference type="OrthoDB" id="273070at2759"/>
<accession>A0A4P9ZID1</accession>
<evidence type="ECO:0000256" key="5">
    <source>
        <dbReference type="SAM" id="MobiDB-lite"/>
    </source>
</evidence>
<dbReference type="InterPro" id="IPR019496">
    <property type="entry name" value="NUFIP1_cons_dom"/>
</dbReference>
<evidence type="ECO:0000256" key="4">
    <source>
        <dbReference type="PROSITE-ProRule" id="PRU00723"/>
    </source>
</evidence>
<dbReference type="EMBL" id="ML004437">
    <property type="protein sequence ID" value="RKP31790.1"/>
    <property type="molecule type" value="Genomic_DNA"/>
</dbReference>
<dbReference type="PANTHER" id="PTHR13309">
    <property type="entry name" value="NUCLEAR FRAGILE X MENTAL RETARDATION PROTEIN INTERACTING PROTEIN 1"/>
    <property type="match status" value="1"/>
</dbReference>